<feature type="non-terminal residue" evidence="1">
    <location>
        <position position="1"/>
    </location>
</feature>
<accession>A0ACD3A058</accession>
<gene>
    <name evidence="1" type="ORF">BDN72DRAFT_739591</name>
</gene>
<proteinExistence type="predicted"/>
<dbReference type="EMBL" id="ML209188">
    <property type="protein sequence ID" value="TFK58805.1"/>
    <property type="molecule type" value="Genomic_DNA"/>
</dbReference>
<dbReference type="Proteomes" id="UP000308600">
    <property type="component" value="Unassembled WGS sequence"/>
</dbReference>
<evidence type="ECO:0000313" key="1">
    <source>
        <dbReference type="EMBL" id="TFK58805.1"/>
    </source>
</evidence>
<sequence>PSFGKYLLEQQASLGPSFDETAYLPVSMFGHGSDTTASGISVGDLTAACYPEVQQRVQEELDAVIEMSRGENACTGVGDFQVEACYCWWCVLVFRAAYMLLIGFAHKSTRDIIWQNYLIPKGTTIIGNVWCV</sequence>
<name>A0ACD3A058_9AGAR</name>
<protein>
    <submittedName>
        <fullName evidence="1">Uncharacterized protein</fullName>
    </submittedName>
</protein>
<evidence type="ECO:0000313" key="2">
    <source>
        <dbReference type="Proteomes" id="UP000308600"/>
    </source>
</evidence>
<reference evidence="1 2" key="1">
    <citation type="journal article" date="2019" name="Nat. Ecol. Evol.">
        <title>Megaphylogeny resolves global patterns of mushroom evolution.</title>
        <authorList>
            <person name="Varga T."/>
            <person name="Krizsan K."/>
            <person name="Foldi C."/>
            <person name="Dima B."/>
            <person name="Sanchez-Garcia M."/>
            <person name="Sanchez-Ramirez S."/>
            <person name="Szollosi G.J."/>
            <person name="Szarkandi J.G."/>
            <person name="Papp V."/>
            <person name="Albert L."/>
            <person name="Andreopoulos W."/>
            <person name="Angelini C."/>
            <person name="Antonin V."/>
            <person name="Barry K.W."/>
            <person name="Bougher N.L."/>
            <person name="Buchanan P."/>
            <person name="Buyck B."/>
            <person name="Bense V."/>
            <person name="Catcheside P."/>
            <person name="Chovatia M."/>
            <person name="Cooper J."/>
            <person name="Damon W."/>
            <person name="Desjardin D."/>
            <person name="Finy P."/>
            <person name="Geml J."/>
            <person name="Haridas S."/>
            <person name="Hughes K."/>
            <person name="Justo A."/>
            <person name="Karasinski D."/>
            <person name="Kautmanova I."/>
            <person name="Kiss B."/>
            <person name="Kocsube S."/>
            <person name="Kotiranta H."/>
            <person name="LaButti K.M."/>
            <person name="Lechner B.E."/>
            <person name="Liimatainen K."/>
            <person name="Lipzen A."/>
            <person name="Lukacs Z."/>
            <person name="Mihaltcheva S."/>
            <person name="Morgado L.N."/>
            <person name="Niskanen T."/>
            <person name="Noordeloos M.E."/>
            <person name="Ohm R.A."/>
            <person name="Ortiz-Santana B."/>
            <person name="Ovrebo C."/>
            <person name="Racz N."/>
            <person name="Riley R."/>
            <person name="Savchenko A."/>
            <person name="Shiryaev A."/>
            <person name="Soop K."/>
            <person name="Spirin V."/>
            <person name="Szebenyi C."/>
            <person name="Tomsovsky M."/>
            <person name="Tulloss R.E."/>
            <person name="Uehling J."/>
            <person name="Grigoriev I.V."/>
            <person name="Vagvolgyi C."/>
            <person name="Papp T."/>
            <person name="Martin F.M."/>
            <person name="Miettinen O."/>
            <person name="Hibbett D.S."/>
            <person name="Nagy L.G."/>
        </authorList>
    </citation>
    <scope>NUCLEOTIDE SEQUENCE [LARGE SCALE GENOMIC DNA]</scope>
    <source>
        <strain evidence="1 2">NL-1719</strain>
    </source>
</reference>
<organism evidence="1 2">
    <name type="scientific">Pluteus cervinus</name>
    <dbReference type="NCBI Taxonomy" id="181527"/>
    <lineage>
        <taxon>Eukaryota</taxon>
        <taxon>Fungi</taxon>
        <taxon>Dikarya</taxon>
        <taxon>Basidiomycota</taxon>
        <taxon>Agaricomycotina</taxon>
        <taxon>Agaricomycetes</taxon>
        <taxon>Agaricomycetidae</taxon>
        <taxon>Agaricales</taxon>
        <taxon>Pluteineae</taxon>
        <taxon>Pluteaceae</taxon>
        <taxon>Pluteus</taxon>
    </lineage>
</organism>
<keyword evidence="2" id="KW-1185">Reference proteome</keyword>
<feature type="non-terminal residue" evidence="1">
    <location>
        <position position="132"/>
    </location>
</feature>